<sequence>MVFILVEKEIYLSRRGNMNGTMINYYFHCKRQCYMFAHRLNLEDNSEIVKIGKAIHEDRARNSENTEIKIDNIALDKINSKYVTEVKKSDADIEASKWQLLYYLKILKDKGIERKGKLEFVEKNKTDKKIIFVELDEDTERKLEKYILEIQKLLEADELPKVINKASCKKCAYYEYCYI</sequence>
<keyword evidence="1 9" id="KW-0540">Nuclease</keyword>
<accession>A0A133NBB4</accession>
<evidence type="ECO:0000256" key="2">
    <source>
        <dbReference type="ARBA" id="ARBA00022723"/>
    </source>
</evidence>
<evidence type="ECO:0000256" key="4">
    <source>
        <dbReference type="ARBA" id="ARBA00022839"/>
    </source>
</evidence>
<dbReference type="Gene3D" id="3.90.320.10">
    <property type="match status" value="1"/>
</dbReference>
<keyword evidence="5 9" id="KW-0408">Iron</keyword>
<evidence type="ECO:0000256" key="7">
    <source>
        <dbReference type="ARBA" id="ARBA00023118"/>
    </source>
</evidence>
<dbReference type="GO" id="GO:0051536">
    <property type="term" value="F:iron-sulfur cluster binding"/>
    <property type="evidence" value="ECO:0007669"/>
    <property type="project" value="UniProtKB-KW"/>
</dbReference>
<comment type="similarity">
    <text evidence="9">Belongs to the CRISPR-associated exonuclease Cas4 family.</text>
</comment>
<feature type="domain" description="DUF83" evidence="10">
    <location>
        <begin position="19"/>
        <end position="179"/>
    </location>
</feature>
<reference evidence="12" key="1">
    <citation type="submission" date="2016-01" db="EMBL/GenBank/DDBJ databases">
        <authorList>
            <person name="Mitreva M."/>
            <person name="Pepin K.H."/>
            <person name="Mihindukulasuriya K.A."/>
            <person name="Fulton R."/>
            <person name="Fronick C."/>
            <person name="O'Laughlin M."/>
            <person name="Miner T."/>
            <person name="Herter B."/>
            <person name="Rosa B.A."/>
            <person name="Cordes M."/>
            <person name="Tomlinson C."/>
            <person name="Wollam A."/>
            <person name="Palsikar V.B."/>
            <person name="Mardis E.R."/>
            <person name="Wilson R.K."/>
        </authorList>
    </citation>
    <scope>NUCLEOTIDE SEQUENCE [LARGE SCALE GENOMIC DNA]</scope>
    <source>
        <strain evidence="12">MJR7757B</strain>
    </source>
</reference>
<keyword evidence="3 9" id="KW-0378">Hydrolase</keyword>
<evidence type="ECO:0000259" key="10">
    <source>
        <dbReference type="Pfam" id="PF01930"/>
    </source>
</evidence>
<evidence type="ECO:0000256" key="1">
    <source>
        <dbReference type="ARBA" id="ARBA00022722"/>
    </source>
</evidence>
<dbReference type="EMBL" id="LRPY01000274">
    <property type="protein sequence ID" value="KXA13553.1"/>
    <property type="molecule type" value="Genomic_DNA"/>
</dbReference>
<dbReference type="PANTHER" id="PTHR37168">
    <property type="entry name" value="CRISPR-ASSOCIATED EXONUCLEASE CAS4"/>
    <property type="match status" value="1"/>
</dbReference>
<comment type="caution">
    <text evidence="11">The sequence shown here is derived from an EMBL/GenBank/DDBJ whole genome shotgun (WGS) entry which is preliminary data.</text>
</comment>
<gene>
    <name evidence="11" type="ORF">HMPREF3221_02400</name>
</gene>
<comment type="cofactor">
    <cofactor evidence="9">
        <name>iron-sulfur cluster</name>
        <dbReference type="ChEBI" id="CHEBI:30408"/>
    </cofactor>
</comment>
<dbReference type="GO" id="GO:0046872">
    <property type="term" value="F:metal ion binding"/>
    <property type="evidence" value="ECO:0007669"/>
    <property type="project" value="UniProtKB-KW"/>
</dbReference>
<keyword evidence="6 9" id="KW-0411">Iron-sulfur</keyword>
<comment type="function">
    <text evidence="9">CRISPR (clustered regularly interspaced short palindromic repeat) is an adaptive immune system that provides protection against mobile genetic elements (viruses, transposable elements and conjugative plasmids). CRISPR clusters contain sequences complementary to antecedent mobile elements and target invading nucleic acids. CRISPR clusters are transcribed and processed into CRISPR RNA (crRNA).</text>
</comment>
<evidence type="ECO:0000256" key="9">
    <source>
        <dbReference type="RuleBase" id="RU365022"/>
    </source>
</evidence>
<evidence type="ECO:0000256" key="8">
    <source>
        <dbReference type="ARBA" id="ARBA00023211"/>
    </source>
</evidence>
<dbReference type="PANTHER" id="PTHR37168:SF2">
    <property type="entry name" value="CRISPR-ASSOCIATED EXONUCLEASE CAS4"/>
    <property type="match status" value="1"/>
</dbReference>
<keyword evidence="4 9" id="KW-0269">Exonuclease</keyword>
<evidence type="ECO:0000313" key="12">
    <source>
        <dbReference type="Proteomes" id="UP000070401"/>
    </source>
</evidence>
<dbReference type="InterPro" id="IPR011604">
    <property type="entry name" value="PDDEXK-like_dom_sf"/>
</dbReference>
<dbReference type="Proteomes" id="UP000070401">
    <property type="component" value="Unassembled WGS sequence"/>
</dbReference>
<evidence type="ECO:0000256" key="5">
    <source>
        <dbReference type="ARBA" id="ARBA00023004"/>
    </source>
</evidence>
<keyword evidence="12" id="KW-1185">Reference proteome</keyword>
<dbReference type="InterPro" id="IPR022765">
    <property type="entry name" value="Dna2/Cas4_DUF83"/>
</dbReference>
<protein>
    <recommendedName>
        <fullName evidence="9">CRISPR-associated exonuclease Cas4</fullName>
        <ecNumber evidence="9">3.1.12.1</ecNumber>
    </recommendedName>
</protein>
<evidence type="ECO:0000256" key="3">
    <source>
        <dbReference type="ARBA" id="ARBA00022801"/>
    </source>
</evidence>
<dbReference type="InterPro" id="IPR013343">
    <property type="entry name" value="CRISPR-assoc_prot_Cas4"/>
</dbReference>
<proteinExistence type="inferred from homology"/>
<name>A0A133NBB4_FUSNU</name>
<dbReference type="AlphaFoldDB" id="A0A133NBB4"/>
<organism evidence="11 12">
    <name type="scientific">Fusobacterium nucleatum</name>
    <dbReference type="NCBI Taxonomy" id="851"/>
    <lineage>
        <taxon>Bacteria</taxon>
        <taxon>Fusobacteriati</taxon>
        <taxon>Fusobacteriota</taxon>
        <taxon>Fusobacteriia</taxon>
        <taxon>Fusobacteriales</taxon>
        <taxon>Fusobacteriaceae</taxon>
        <taxon>Fusobacterium</taxon>
    </lineage>
</organism>
<comment type="cofactor">
    <cofactor evidence="9">
        <name>Mg(2+)</name>
        <dbReference type="ChEBI" id="CHEBI:18420"/>
    </cofactor>
    <cofactor evidence="9">
        <name>Mn(2+)</name>
        <dbReference type="ChEBI" id="CHEBI:29035"/>
    </cofactor>
    <text evidence="9">Mg(2+) or Mn(2+) required for ssDNA cleavage activity.</text>
</comment>
<dbReference type="GO" id="GO:0051607">
    <property type="term" value="P:defense response to virus"/>
    <property type="evidence" value="ECO:0007669"/>
    <property type="project" value="UniProtKB-KW"/>
</dbReference>
<keyword evidence="2 9" id="KW-0479">Metal-binding</keyword>
<dbReference type="GO" id="GO:0004527">
    <property type="term" value="F:exonuclease activity"/>
    <property type="evidence" value="ECO:0007669"/>
    <property type="project" value="UniProtKB-KW"/>
</dbReference>
<evidence type="ECO:0000256" key="6">
    <source>
        <dbReference type="ARBA" id="ARBA00023014"/>
    </source>
</evidence>
<dbReference type="NCBIfam" id="TIGR00372">
    <property type="entry name" value="cas4"/>
    <property type="match status" value="1"/>
</dbReference>
<keyword evidence="8 9" id="KW-0464">Manganese</keyword>
<keyword evidence="7 9" id="KW-0051">Antiviral defense</keyword>
<dbReference type="EC" id="3.1.12.1" evidence="9"/>
<dbReference type="PATRIC" id="fig|851.8.peg.2423"/>
<dbReference type="Pfam" id="PF01930">
    <property type="entry name" value="Cas_Cas4"/>
    <property type="match status" value="1"/>
</dbReference>
<evidence type="ECO:0000313" key="11">
    <source>
        <dbReference type="EMBL" id="KXA13553.1"/>
    </source>
</evidence>